<dbReference type="GO" id="GO:0005694">
    <property type="term" value="C:chromosome"/>
    <property type="evidence" value="ECO:0007669"/>
    <property type="project" value="TreeGrafter"/>
</dbReference>
<gene>
    <name evidence="16" type="ORF">B4U80_06916</name>
</gene>
<keyword evidence="7" id="KW-0227">DNA damage</keyword>
<keyword evidence="5" id="KW-0808">Transferase</keyword>
<dbReference type="InterPro" id="IPR003151">
    <property type="entry name" value="PIK-rel_kinase_FAT"/>
</dbReference>
<dbReference type="Gene3D" id="1.25.40.10">
    <property type="entry name" value="Tetratricopeptide repeat domain"/>
    <property type="match status" value="1"/>
</dbReference>
<dbReference type="Gene3D" id="3.30.1010.10">
    <property type="entry name" value="Phosphatidylinositol 3-kinase Catalytic Subunit, Chain A, domain 4"/>
    <property type="match status" value="1"/>
</dbReference>
<evidence type="ECO:0000256" key="8">
    <source>
        <dbReference type="ARBA" id="ARBA00022777"/>
    </source>
</evidence>
<dbReference type="SUPFAM" id="SSF56112">
    <property type="entry name" value="Protein kinase-like (PK-like)"/>
    <property type="match status" value="1"/>
</dbReference>
<dbReference type="InterPro" id="IPR000403">
    <property type="entry name" value="PI3/4_kinase_cat_dom"/>
</dbReference>
<organism evidence="16 17">
    <name type="scientific">Leptotrombidium deliense</name>
    <dbReference type="NCBI Taxonomy" id="299467"/>
    <lineage>
        <taxon>Eukaryota</taxon>
        <taxon>Metazoa</taxon>
        <taxon>Ecdysozoa</taxon>
        <taxon>Arthropoda</taxon>
        <taxon>Chelicerata</taxon>
        <taxon>Arachnida</taxon>
        <taxon>Acari</taxon>
        <taxon>Acariformes</taxon>
        <taxon>Trombidiformes</taxon>
        <taxon>Prostigmata</taxon>
        <taxon>Anystina</taxon>
        <taxon>Parasitengona</taxon>
        <taxon>Trombiculoidea</taxon>
        <taxon>Trombiculidae</taxon>
        <taxon>Leptotrombidium</taxon>
    </lineage>
</organism>
<feature type="non-terminal residue" evidence="16">
    <location>
        <position position="1"/>
    </location>
</feature>
<keyword evidence="4" id="KW-0723">Serine/threonine-protein kinase</keyword>
<keyword evidence="17" id="KW-1185">Reference proteome</keyword>
<evidence type="ECO:0000259" key="13">
    <source>
        <dbReference type="PROSITE" id="PS50290"/>
    </source>
</evidence>
<sequence>GEIGAIMNISAKEIVGSSFPHPFTSPMESKLSITTTQLVEVQHLCVQTIFSVLDLLEEWISSLNCENEKSHGESSPSAKFKKAFESLMSGLCPSNLSAVAFSTQSYARAVRYLERYLQQKPLFPQDCWESLQKYYAALDDVDGVEGAIVKMPNPPSLTNAILAHEVKGEFEEVQTCCEKGKKNDPFNLEYVKIHIRCLMNLDQPISASDIAFSSISNNSKWKNDLLPYMIESSWKLSKWDNLDSLLKNEKIGNSETTLNVGIGKLFNFGLNKNEKAFNETLKHLREKEMNPIAAAAMESGAYIRAYSHLVRLHMITDLEYGLRPCFESNDQKDTISLLKDWRHRNSVVQSNLRFQEPMVNLQRIILSTDNDDKTTNLTECAKSWLLSAKIARKHGHLQRAYNCLIEVNNLVENQSVPASLMCHISQEKSKYYCAKGDKENAINYLSKELDSLKKFRNVEEFEVPDGKLALAKLKLLHVTYADHTSKFQTDELIKLYKDVIKFHPEWEESHFSLAKYYDKILVTMNKDEQIAEAMSCVIKTFRNSLKFGAKHVYESIPRMLTVWFDLGSYCVQNTKVSSKRKSSRGINVAPYQTECDAFCKELVDSVGTDIPLYYFMTSFPQLLSRICHPYAKIREALVIILSRLLVEFPKQSFWLMIGTYNNYNQSRQKMCKAVFSEAVKSKKSLANYFENAKKLSGLLISICDHGKKSNAKKKEPDLPSLVRSIKDLLKEETEFLLPFQRFMNVRLPPKLLNDSKEHTPFAELVYIKDIGEKIEIISSLQKPKKITLFGSDGKKYIMMCKPDDDLRKDQRTMEFMNLVNFHLKKDPETRKRQLAIRTYTVVPLNSLCGLVEWVENLAAIRPIIDKLYLQEREKKSGQMKEIFAKLKNGNHNVAAVKQLMRDFEPAVFSKFFLKNFSDPTAWYLARLAYVRSCAVMSIIGYIIGLGDRHLENILINVGTGQLVHVDFNVLFNKGESLQIPEVVPFRLTHNMIDAMGATGYEGSFRITCETTLRVMREKSDAFMSVLKPFVYDPLLESSDQKAKTATKANPPKNAPFECEVISDDALKRVQNIEDRLNGIPKKNDKPAGLPISVSGQVAYLIDEASDPENLAKMYVGWAPFY</sequence>
<dbReference type="GO" id="GO:0006281">
    <property type="term" value="P:DNA repair"/>
    <property type="evidence" value="ECO:0007669"/>
    <property type="project" value="UniProtKB-KW"/>
</dbReference>
<dbReference type="InterPro" id="IPR014009">
    <property type="entry name" value="PIK_FAT"/>
</dbReference>
<dbReference type="PANTHER" id="PTHR11139:SF69">
    <property type="entry name" value="SERINE_THREONINE-PROTEIN KINASE ATR"/>
    <property type="match status" value="1"/>
</dbReference>
<evidence type="ECO:0000256" key="6">
    <source>
        <dbReference type="ARBA" id="ARBA00022741"/>
    </source>
</evidence>
<evidence type="ECO:0000256" key="11">
    <source>
        <dbReference type="ARBA" id="ARBA00023242"/>
    </source>
</evidence>
<accession>A0A443S9V4</accession>
<evidence type="ECO:0000256" key="10">
    <source>
        <dbReference type="ARBA" id="ARBA00023204"/>
    </source>
</evidence>
<evidence type="ECO:0000313" key="17">
    <source>
        <dbReference type="Proteomes" id="UP000288716"/>
    </source>
</evidence>
<dbReference type="GO" id="GO:0000723">
    <property type="term" value="P:telomere maintenance"/>
    <property type="evidence" value="ECO:0007669"/>
    <property type="project" value="TreeGrafter"/>
</dbReference>
<keyword evidence="9" id="KW-0067">ATP-binding</keyword>
<protein>
    <recommendedName>
        <fullName evidence="12">Serine/threonine-protein kinase ATR</fullName>
        <ecNumber evidence="3">2.7.11.1</ecNumber>
    </recommendedName>
</protein>
<dbReference type="PANTHER" id="PTHR11139">
    <property type="entry name" value="ATAXIA TELANGIECTASIA MUTATED ATM -RELATED"/>
    <property type="match status" value="1"/>
</dbReference>
<evidence type="ECO:0000256" key="2">
    <source>
        <dbReference type="ARBA" id="ARBA00010769"/>
    </source>
</evidence>
<dbReference type="Pfam" id="PF25030">
    <property type="entry name" value="M-HEAT_ATR"/>
    <property type="match status" value="1"/>
</dbReference>
<dbReference type="InterPro" id="IPR003152">
    <property type="entry name" value="FATC_dom"/>
</dbReference>
<dbReference type="Gene3D" id="1.10.1070.11">
    <property type="entry name" value="Phosphatidylinositol 3-/4-kinase, catalytic domain"/>
    <property type="match status" value="1"/>
</dbReference>
<dbReference type="InterPro" id="IPR018936">
    <property type="entry name" value="PI3/4_kinase_CS"/>
</dbReference>
<evidence type="ECO:0000256" key="5">
    <source>
        <dbReference type="ARBA" id="ARBA00022679"/>
    </source>
</evidence>
<dbReference type="STRING" id="299467.A0A443S9V4"/>
<evidence type="ECO:0000259" key="15">
    <source>
        <dbReference type="PROSITE" id="PS51190"/>
    </source>
</evidence>
<dbReference type="VEuPathDB" id="VectorBase:LDEU007729"/>
<dbReference type="GO" id="GO:0005524">
    <property type="term" value="F:ATP binding"/>
    <property type="evidence" value="ECO:0007669"/>
    <property type="project" value="UniProtKB-KW"/>
</dbReference>
<dbReference type="Pfam" id="PF02260">
    <property type="entry name" value="FATC"/>
    <property type="match status" value="1"/>
</dbReference>
<dbReference type="GO" id="GO:0005634">
    <property type="term" value="C:nucleus"/>
    <property type="evidence" value="ECO:0007669"/>
    <property type="project" value="UniProtKB-SubCell"/>
</dbReference>
<evidence type="ECO:0000313" key="16">
    <source>
        <dbReference type="EMBL" id="RWS24311.1"/>
    </source>
</evidence>
<keyword evidence="6" id="KW-0547">Nucleotide-binding</keyword>
<feature type="domain" description="PI3K/PI4K catalytic" evidence="13">
    <location>
        <begin position="770"/>
        <end position="1080"/>
    </location>
</feature>
<dbReference type="Pfam" id="PF00454">
    <property type="entry name" value="PI3_PI4_kinase"/>
    <property type="match status" value="1"/>
</dbReference>
<comment type="caution">
    <text evidence="16">The sequence shown here is derived from an EMBL/GenBank/DDBJ whole genome shotgun (WGS) entry which is preliminary data.</text>
</comment>
<dbReference type="InterPro" id="IPR057564">
    <property type="entry name" value="HEAT_ATR"/>
</dbReference>
<evidence type="ECO:0000256" key="4">
    <source>
        <dbReference type="ARBA" id="ARBA00022527"/>
    </source>
</evidence>
<dbReference type="PROSITE" id="PS00916">
    <property type="entry name" value="PI3_4_KINASE_2"/>
    <property type="match status" value="1"/>
</dbReference>
<evidence type="ECO:0000259" key="14">
    <source>
        <dbReference type="PROSITE" id="PS51189"/>
    </source>
</evidence>
<dbReference type="AlphaFoldDB" id="A0A443S9V4"/>
<dbReference type="InterPro" id="IPR011990">
    <property type="entry name" value="TPR-like_helical_dom_sf"/>
</dbReference>
<evidence type="ECO:0000256" key="7">
    <source>
        <dbReference type="ARBA" id="ARBA00022763"/>
    </source>
</evidence>
<dbReference type="OrthoDB" id="381190at2759"/>
<dbReference type="InterPro" id="IPR011009">
    <property type="entry name" value="Kinase-like_dom_sf"/>
</dbReference>
<dbReference type="InterPro" id="IPR036940">
    <property type="entry name" value="PI3/4_kinase_cat_sf"/>
</dbReference>
<keyword evidence="10" id="KW-0234">DNA repair</keyword>
<dbReference type="SMART" id="SM01343">
    <property type="entry name" value="FATC"/>
    <property type="match status" value="1"/>
</dbReference>
<dbReference type="InterPro" id="IPR056802">
    <property type="entry name" value="ATR-like_M-HEAT"/>
</dbReference>
<comment type="subcellular location">
    <subcellularLocation>
        <location evidence="1">Nucleus</location>
    </subcellularLocation>
</comment>
<evidence type="ECO:0000256" key="3">
    <source>
        <dbReference type="ARBA" id="ARBA00012513"/>
    </source>
</evidence>
<dbReference type="GO" id="GO:0000077">
    <property type="term" value="P:DNA damage checkpoint signaling"/>
    <property type="evidence" value="ECO:0007669"/>
    <property type="project" value="TreeGrafter"/>
</dbReference>
<dbReference type="Pfam" id="PF02259">
    <property type="entry name" value="FAT"/>
    <property type="match status" value="1"/>
</dbReference>
<dbReference type="SMART" id="SM00146">
    <property type="entry name" value="PI3Kc"/>
    <property type="match status" value="1"/>
</dbReference>
<evidence type="ECO:0000256" key="12">
    <source>
        <dbReference type="ARBA" id="ARBA00024420"/>
    </source>
</evidence>
<dbReference type="SUPFAM" id="SSF48452">
    <property type="entry name" value="TPR-like"/>
    <property type="match status" value="1"/>
</dbReference>
<feature type="domain" description="FATC" evidence="15">
    <location>
        <begin position="1089"/>
        <end position="1121"/>
    </location>
</feature>
<dbReference type="EC" id="2.7.11.1" evidence="3"/>
<feature type="domain" description="FAT" evidence="14">
    <location>
        <begin position="95"/>
        <end position="662"/>
    </location>
</feature>
<dbReference type="InterPro" id="IPR050517">
    <property type="entry name" value="DDR_Repair_Kinase"/>
</dbReference>
<dbReference type="CDD" id="cd00892">
    <property type="entry name" value="PIKKc_ATR"/>
    <property type="match status" value="1"/>
</dbReference>
<evidence type="ECO:0000256" key="9">
    <source>
        <dbReference type="ARBA" id="ARBA00022840"/>
    </source>
</evidence>
<dbReference type="Proteomes" id="UP000288716">
    <property type="component" value="Unassembled WGS sequence"/>
</dbReference>
<reference evidence="16 17" key="1">
    <citation type="journal article" date="2018" name="Gigascience">
        <title>Genomes of trombidid mites reveal novel predicted allergens and laterally-transferred genes associated with secondary metabolism.</title>
        <authorList>
            <person name="Dong X."/>
            <person name="Chaisiri K."/>
            <person name="Xia D."/>
            <person name="Armstrong S.D."/>
            <person name="Fang Y."/>
            <person name="Donnelly M.J."/>
            <person name="Kadowaki T."/>
            <person name="McGarry J.W."/>
            <person name="Darby A.C."/>
            <person name="Makepeace B.L."/>
        </authorList>
    </citation>
    <scope>NUCLEOTIDE SEQUENCE [LARGE SCALE GENOMIC DNA]</scope>
    <source>
        <strain evidence="16">UoL-UT</strain>
    </source>
</reference>
<evidence type="ECO:0000256" key="1">
    <source>
        <dbReference type="ARBA" id="ARBA00004123"/>
    </source>
</evidence>
<proteinExistence type="inferred from homology"/>
<comment type="similarity">
    <text evidence="2">Belongs to the PI3/PI4-kinase family. ATM subfamily.</text>
</comment>
<dbReference type="EMBL" id="NCKV01005041">
    <property type="protein sequence ID" value="RWS24311.1"/>
    <property type="molecule type" value="Genomic_DNA"/>
</dbReference>
<dbReference type="PROSITE" id="PS51189">
    <property type="entry name" value="FAT"/>
    <property type="match status" value="1"/>
</dbReference>
<dbReference type="PROSITE" id="PS51190">
    <property type="entry name" value="FATC"/>
    <property type="match status" value="1"/>
</dbReference>
<dbReference type="GO" id="GO:0004674">
    <property type="term" value="F:protein serine/threonine kinase activity"/>
    <property type="evidence" value="ECO:0007669"/>
    <property type="project" value="UniProtKB-KW"/>
</dbReference>
<keyword evidence="11" id="KW-0539">Nucleus</keyword>
<keyword evidence="8" id="KW-0418">Kinase</keyword>
<dbReference type="PROSITE" id="PS50290">
    <property type="entry name" value="PI3_4_KINASE_3"/>
    <property type="match status" value="1"/>
</dbReference>
<name>A0A443S9V4_9ACAR</name>
<dbReference type="Pfam" id="PF23593">
    <property type="entry name" value="HEAT_ATR"/>
    <property type="match status" value="1"/>
</dbReference>